<comment type="caution">
    <text evidence="6">The sequence shown here is derived from an EMBL/GenBank/DDBJ whole genome shotgun (WGS) entry which is preliminary data.</text>
</comment>
<dbReference type="RefSeq" id="WP_123422570.1">
    <property type="nucleotide sequence ID" value="NZ_JBLXEP010000007.1"/>
</dbReference>
<name>A0A3N1NUI2_9GAMM</name>
<dbReference type="AlphaFoldDB" id="A0A3N1NUI2"/>
<dbReference type="SUPFAM" id="SSF52218">
    <property type="entry name" value="Flavoproteins"/>
    <property type="match status" value="1"/>
</dbReference>
<dbReference type="GO" id="GO:0016491">
    <property type="term" value="F:oxidoreductase activity"/>
    <property type="evidence" value="ECO:0007669"/>
    <property type="project" value="TreeGrafter"/>
</dbReference>
<keyword evidence="4" id="KW-0249">Electron transport</keyword>
<feature type="domain" description="Flavodoxin-like" evidence="5">
    <location>
        <begin position="4"/>
        <end position="142"/>
    </location>
</feature>
<sequence length="145" mass="15693">MSDIHILVGSTLGGSEYVADALCETLQQHQHQVQIHLSPDLGSLPTSGIWLLCSSTHGAGDLPDNIQPFAEQLAGKPDLSQIRFAVFAIGDSSYDTFCEGGKQLEKAMIACQATEIWPRIDIDVLAEQLPEDLANAYLEAQISKI</sequence>
<dbReference type="EMBL" id="RJUL01000012">
    <property type="protein sequence ID" value="ROQ19141.1"/>
    <property type="molecule type" value="Genomic_DNA"/>
</dbReference>
<dbReference type="STRING" id="584787.GCA_001247655_01990"/>
<organism evidence="6 7">
    <name type="scientific">Gallaecimonas pentaromativorans</name>
    <dbReference type="NCBI Taxonomy" id="584787"/>
    <lineage>
        <taxon>Bacteria</taxon>
        <taxon>Pseudomonadati</taxon>
        <taxon>Pseudomonadota</taxon>
        <taxon>Gammaproteobacteria</taxon>
        <taxon>Enterobacterales</taxon>
        <taxon>Gallaecimonadaceae</taxon>
        <taxon>Gallaecimonas</taxon>
    </lineage>
</organism>
<evidence type="ECO:0000256" key="4">
    <source>
        <dbReference type="ARBA" id="ARBA00022982"/>
    </source>
</evidence>
<keyword evidence="3" id="KW-0288">FMN</keyword>
<reference evidence="6 7" key="1">
    <citation type="submission" date="2018-11" db="EMBL/GenBank/DDBJ databases">
        <title>Genomic Encyclopedia of Type Strains, Phase IV (KMG-IV): sequencing the most valuable type-strain genomes for metagenomic binning, comparative biology and taxonomic classification.</title>
        <authorList>
            <person name="Goeker M."/>
        </authorList>
    </citation>
    <scope>NUCLEOTIDE SEQUENCE [LARGE SCALE GENOMIC DNA]</scope>
    <source>
        <strain evidence="6 7">DSM 21945</strain>
    </source>
</reference>
<evidence type="ECO:0000256" key="2">
    <source>
        <dbReference type="ARBA" id="ARBA00022630"/>
    </source>
</evidence>
<dbReference type="NCBIfam" id="NF006531">
    <property type="entry name" value="PRK09004.1"/>
    <property type="match status" value="1"/>
</dbReference>
<dbReference type="GO" id="GO:0005829">
    <property type="term" value="C:cytosol"/>
    <property type="evidence" value="ECO:0007669"/>
    <property type="project" value="TreeGrafter"/>
</dbReference>
<dbReference type="GO" id="GO:0050660">
    <property type="term" value="F:flavin adenine dinucleotide binding"/>
    <property type="evidence" value="ECO:0007669"/>
    <property type="project" value="TreeGrafter"/>
</dbReference>
<keyword evidence="7" id="KW-1185">Reference proteome</keyword>
<dbReference type="Pfam" id="PF00258">
    <property type="entry name" value="Flavodoxin_1"/>
    <property type="match status" value="1"/>
</dbReference>
<dbReference type="Gene3D" id="3.40.50.360">
    <property type="match status" value="1"/>
</dbReference>
<evidence type="ECO:0000256" key="3">
    <source>
        <dbReference type="ARBA" id="ARBA00022643"/>
    </source>
</evidence>
<accession>A0A3N1NUI2</accession>
<dbReference type="InterPro" id="IPR001094">
    <property type="entry name" value="Flavdoxin-like"/>
</dbReference>
<dbReference type="PANTHER" id="PTHR19384:SF128">
    <property type="entry name" value="NADPH OXIDOREDUCTASE A"/>
    <property type="match status" value="1"/>
</dbReference>
<proteinExistence type="predicted"/>
<dbReference type="InterPro" id="IPR029039">
    <property type="entry name" value="Flavoprotein-like_sf"/>
</dbReference>
<evidence type="ECO:0000313" key="6">
    <source>
        <dbReference type="EMBL" id="ROQ19141.1"/>
    </source>
</evidence>
<evidence type="ECO:0000313" key="7">
    <source>
        <dbReference type="Proteomes" id="UP000268033"/>
    </source>
</evidence>
<evidence type="ECO:0000256" key="1">
    <source>
        <dbReference type="ARBA" id="ARBA00001917"/>
    </source>
</evidence>
<dbReference type="PRINTS" id="PR00369">
    <property type="entry name" value="FLAVODOXIN"/>
</dbReference>
<evidence type="ECO:0000259" key="5">
    <source>
        <dbReference type="PROSITE" id="PS50902"/>
    </source>
</evidence>
<dbReference type="PANTHER" id="PTHR19384">
    <property type="entry name" value="NITRIC OXIDE SYNTHASE-RELATED"/>
    <property type="match status" value="1"/>
</dbReference>
<dbReference type="Proteomes" id="UP000268033">
    <property type="component" value="Unassembled WGS sequence"/>
</dbReference>
<comment type="cofactor">
    <cofactor evidence="1">
        <name>FMN</name>
        <dbReference type="ChEBI" id="CHEBI:58210"/>
    </cofactor>
</comment>
<keyword evidence="4" id="KW-0813">Transport</keyword>
<dbReference type="GO" id="GO:0010181">
    <property type="term" value="F:FMN binding"/>
    <property type="evidence" value="ECO:0007669"/>
    <property type="project" value="InterPro"/>
</dbReference>
<protein>
    <submittedName>
        <fullName evidence="6">MioC protein</fullName>
    </submittedName>
</protein>
<dbReference type="PROSITE" id="PS50902">
    <property type="entry name" value="FLAVODOXIN_LIKE"/>
    <property type="match status" value="1"/>
</dbReference>
<dbReference type="InterPro" id="IPR008254">
    <property type="entry name" value="Flavodoxin/NO_synth"/>
</dbReference>
<gene>
    <name evidence="6" type="ORF">EDC28_11261</name>
</gene>
<keyword evidence="2" id="KW-0285">Flavoprotein</keyword>